<dbReference type="AlphaFoldDB" id="A0AAJ5EF14"/>
<dbReference type="CDD" id="cd00885">
    <property type="entry name" value="cinA"/>
    <property type="match status" value="1"/>
</dbReference>
<dbReference type="Gene3D" id="3.30.70.2860">
    <property type="match status" value="1"/>
</dbReference>
<protein>
    <recommendedName>
        <fullName evidence="1">Putative competence-damage inducible protein</fullName>
    </recommendedName>
</protein>
<organism evidence="4 6">
    <name type="scientific">Vagococcus xieshaowenii</name>
    <dbReference type="NCBI Taxonomy" id="2562451"/>
    <lineage>
        <taxon>Bacteria</taxon>
        <taxon>Bacillati</taxon>
        <taxon>Bacillota</taxon>
        <taxon>Bacilli</taxon>
        <taxon>Lactobacillales</taxon>
        <taxon>Enterococcaceae</taxon>
        <taxon>Vagococcus</taxon>
    </lineage>
</organism>
<dbReference type="InterPro" id="IPR050101">
    <property type="entry name" value="CinA"/>
</dbReference>
<feature type="domain" description="MoaB/Mog" evidence="2">
    <location>
        <begin position="4"/>
        <end position="171"/>
    </location>
</feature>
<sequence length="415" mass="45156">MRAEIIAVGTELLMGQVVNTNATFLSEQLTGLGYQIYFQTVVGDNRERLNDCLSLATERSDLIVLTGGLGPTEDDLTRETLAHFLDAELAIDQAGLEKIIQHFTIQGRELTDNNRKQALSLVGGQTLTNPTGLAVGDFYQTPSNAYLLLPGPPSEMKPMFLQEAVPLLQDRLPQNNQLFSRVMRFFGIGESQLVTVLADEISGQTNPTIAPYAAPNEVRLRLTAQARNNLAANQLLDSLEKRIMALVGDYFYGYGEENSLVKETVQALKDSHATLAVAESLTAGLVQSTLGQLPGVSEVFVGGFVTYSNEMKQQLLGVEEATLAKHGAVSRECAKEMAVNTRRLTGADYALSLTGVAGPSEVEGKAVGTTWIALAKPDGTVQTQAYRFTRDRTYIQHSAMMNGLNSLRIELLNKK</sequence>
<gene>
    <name evidence="1" type="primary">cinA</name>
    <name evidence="4" type="ORF">E4031_04230</name>
    <name evidence="3" type="ORF">E4Z98_08275</name>
</gene>
<evidence type="ECO:0000313" key="4">
    <source>
        <dbReference type="EMBL" id="TFZ41993.1"/>
    </source>
</evidence>
<dbReference type="InterPro" id="IPR036425">
    <property type="entry name" value="MoaB/Mog-like_dom_sf"/>
</dbReference>
<reference evidence="4 6" key="1">
    <citation type="submission" date="2019-03" db="EMBL/GenBank/DDBJ databases">
        <title>Vagococcus sp. was isolated fron gut of Carduelis flavirostris.</title>
        <authorList>
            <person name="Ge Y."/>
        </authorList>
    </citation>
    <scope>NUCLEOTIDE SEQUENCE [LARGE SCALE GENOMIC DNA]</scope>
    <source>
        <strain evidence="4 6">CF-210</strain>
    </source>
</reference>
<dbReference type="InterPro" id="IPR008135">
    <property type="entry name" value="Competence-induced_CinA"/>
</dbReference>
<dbReference type="PANTHER" id="PTHR13939:SF0">
    <property type="entry name" value="NMN AMIDOHYDROLASE-LIKE PROTEIN YFAY"/>
    <property type="match status" value="1"/>
</dbReference>
<dbReference type="Proteomes" id="UP000296883">
    <property type="component" value="Chromosome"/>
</dbReference>
<dbReference type="NCBIfam" id="TIGR00199">
    <property type="entry name" value="PncC_domain"/>
    <property type="match status" value="1"/>
</dbReference>
<name>A0AAJ5EF14_9ENTE</name>
<dbReference type="EMBL" id="CP038865">
    <property type="protein sequence ID" value="QCA29312.1"/>
    <property type="molecule type" value="Genomic_DNA"/>
</dbReference>
<dbReference type="RefSeq" id="WP_135254223.1">
    <property type="nucleotide sequence ID" value="NZ_CP038865.1"/>
</dbReference>
<evidence type="ECO:0000259" key="2">
    <source>
        <dbReference type="SMART" id="SM00852"/>
    </source>
</evidence>
<accession>A0AAJ5EF14</accession>
<dbReference type="InterPro" id="IPR008136">
    <property type="entry name" value="CinA_C"/>
</dbReference>
<proteinExistence type="inferred from homology"/>
<dbReference type="HAMAP" id="MF_00226_B">
    <property type="entry name" value="CinA_B"/>
    <property type="match status" value="1"/>
</dbReference>
<dbReference type="SUPFAM" id="SSF53218">
    <property type="entry name" value="Molybdenum cofactor biosynthesis proteins"/>
    <property type="match status" value="1"/>
</dbReference>
<evidence type="ECO:0000256" key="1">
    <source>
        <dbReference type="HAMAP-Rule" id="MF_00226"/>
    </source>
</evidence>
<dbReference type="Pfam" id="PF00994">
    <property type="entry name" value="MoCF_biosynth"/>
    <property type="match status" value="1"/>
</dbReference>
<dbReference type="Proteomes" id="UP000297725">
    <property type="component" value="Unassembled WGS sequence"/>
</dbReference>
<evidence type="ECO:0000313" key="5">
    <source>
        <dbReference type="Proteomes" id="UP000296883"/>
    </source>
</evidence>
<dbReference type="InterPro" id="IPR041424">
    <property type="entry name" value="CinA_KH"/>
</dbReference>
<comment type="similarity">
    <text evidence="1">Belongs to the CinA family.</text>
</comment>
<dbReference type="InterPro" id="IPR036653">
    <property type="entry name" value="CinA-like_C"/>
</dbReference>
<dbReference type="NCBIfam" id="TIGR00200">
    <property type="entry name" value="cinA_nterm"/>
    <property type="match status" value="1"/>
</dbReference>
<evidence type="ECO:0000313" key="3">
    <source>
        <dbReference type="EMBL" id="QCA29312.1"/>
    </source>
</evidence>
<dbReference type="NCBIfam" id="TIGR00177">
    <property type="entry name" value="molyb_syn"/>
    <property type="match status" value="1"/>
</dbReference>
<reference evidence="3 5" key="2">
    <citation type="journal article" date="2020" name="Int. J. Syst. Evol. Microbiol.">
        <title>Vagococcus xieshaowenii sp. nov., isolated from snow finch (Montifringilla taczanowskii) cloacal content.</title>
        <authorList>
            <person name="Ge Y."/>
            <person name="Yang J."/>
            <person name="Lai X.H."/>
            <person name="Zhang G."/>
            <person name="Jin D."/>
            <person name="Lu S."/>
            <person name="Wang B."/>
            <person name="Huang Y."/>
            <person name="Huang Y."/>
            <person name="Ren Z."/>
            <person name="Zhang X."/>
            <person name="Xu J."/>
        </authorList>
    </citation>
    <scope>NUCLEOTIDE SEQUENCE [LARGE SCALE GENOMIC DNA]</scope>
    <source>
        <strain evidence="3">Personal::cf-49</strain>
        <strain evidence="5">personal::cf-49</strain>
    </source>
</reference>
<dbReference type="Pfam" id="PF18146">
    <property type="entry name" value="CinA_KH"/>
    <property type="match status" value="1"/>
</dbReference>
<dbReference type="SUPFAM" id="SSF142433">
    <property type="entry name" value="CinA-like"/>
    <property type="match status" value="1"/>
</dbReference>
<dbReference type="PIRSF" id="PIRSF006728">
    <property type="entry name" value="CinA"/>
    <property type="match status" value="1"/>
</dbReference>
<evidence type="ECO:0000313" key="6">
    <source>
        <dbReference type="Proteomes" id="UP000297725"/>
    </source>
</evidence>
<dbReference type="NCBIfam" id="NF001813">
    <property type="entry name" value="PRK00549.1"/>
    <property type="match status" value="1"/>
</dbReference>
<dbReference type="PANTHER" id="PTHR13939">
    <property type="entry name" value="NICOTINAMIDE-NUCLEOTIDE AMIDOHYDROLASE PNCC"/>
    <property type="match status" value="1"/>
</dbReference>
<dbReference type="InterPro" id="IPR001453">
    <property type="entry name" value="MoaB/Mog_dom"/>
</dbReference>
<dbReference type="SMART" id="SM00852">
    <property type="entry name" value="MoCF_biosynth"/>
    <property type="match status" value="1"/>
</dbReference>
<dbReference type="Gene3D" id="3.90.950.20">
    <property type="entry name" value="CinA-like"/>
    <property type="match status" value="1"/>
</dbReference>
<dbReference type="EMBL" id="SRHU01000015">
    <property type="protein sequence ID" value="TFZ41993.1"/>
    <property type="molecule type" value="Genomic_DNA"/>
</dbReference>
<dbReference type="Gene3D" id="3.40.980.10">
    <property type="entry name" value="MoaB/Mog-like domain"/>
    <property type="match status" value="1"/>
</dbReference>
<keyword evidence="5" id="KW-1185">Reference proteome</keyword>
<dbReference type="Pfam" id="PF02464">
    <property type="entry name" value="CinA"/>
    <property type="match status" value="1"/>
</dbReference>